<comment type="caution">
    <text evidence="2">The sequence shown here is derived from an EMBL/GenBank/DDBJ whole genome shotgun (WGS) entry which is preliminary data.</text>
</comment>
<name>A0ABN3HLE5_9ACTN</name>
<dbReference type="PANTHER" id="PTHR34310">
    <property type="entry name" value="DUF427 DOMAIN PROTEIN (AFU_ORTHOLOGUE AFUA_3G02220)"/>
    <property type="match status" value="1"/>
</dbReference>
<dbReference type="PANTHER" id="PTHR34310:SF8">
    <property type="entry name" value="CONSERVED PROTEIN"/>
    <property type="match status" value="1"/>
</dbReference>
<dbReference type="Pfam" id="PF04248">
    <property type="entry name" value="NTP_transf_9"/>
    <property type="match status" value="1"/>
</dbReference>
<proteinExistence type="predicted"/>
<dbReference type="RefSeq" id="WP_344618983.1">
    <property type="nucleotide sequence ID" value="NZ_BAAARV010000093.1"/>
</dbReference>
<dbReference type="Proteomes" id="UP001501444">
    <property type="component" value="Unassembled WGS sequence"/>
</dbReference>
<dbReference type="InterPro" id="IPR038694">
    <property type="entry name" value="DUF427_sf"/>
</dbReference>
<sequence>MSRPQLIPGPDHPITVEPSGVRVVVRAGERVVADTTDALALQEATYPVAYYVPLADVDQSLLQRTDHATYCPYKGDASYYSVVTPEGTLDNAVWSYEEPYQAVAPIANRVAFYPDKLEITVVSVQ</sequence>
<reference evidence="2 3" key="1">
    <citation type="journal article" date="2019" name="Int. J. Syst. Evol. Microbiol.">
        <title>The Global Catalogue of Microorganisms (GCM) 10K type strain sequencing project: providing services to taxonomists for standard genome sequencing and annotation.</title>
        <authorList>
            <consortium name="The Broad Institute Genomics Platform"/>
            <consortium name="The Broad Institute Genome Sequencing Center for Infectious Disease"/>
            <person name="Wu L."/>
            <person name="Ma J."/>
        </authorList>
    </citation>
    <scope>NUCLEOTIDE SEQUENCE [LARGE SCALE GENOMIC DNA]</scope>
    <source>
        <strain evidence="2 3">JCM 3272</strain>
    </source>
</reference>
<keyword evidence="3" id="KW-1185">Reference proteome</keyword>
<dbReference type="InterPro" id="IPR007361">
    <property type="entry name" value="DUF427"/>
</dbReference>
<gene>
    <name evidence="2" type="ORF">GCM10010170_091690</name>
</gene>
<feature type="domain" description="DUF427" evidence="1">
    <location>
        <begin position="23"/>
        <end position="115"/>
    </location>
</feature>
<evidence type="ECO:0000313" key="2">
    <source>
        <dbReference type="EMBL" id="GAA2382984.1"/>
    </source>
</evidence>
<protein>
    <submittedName>
        <fullName evidence="2">DUF427 domain-containing protein</fullName>
    </submittedName>
</protein>
<evidence type="ECO:0000313" key="3">
    <source>
        <dbReference type="Proteomes" id="UP001501444"/>
    </source>
</evidence>
<evidence type="ECO:0000259" key="1">
    <source>
        <dbReference type="Pfam" id="PF04248"/>
    </source>
</evidence>
<dbReference type="Gene3D" id="2.170.150.40">
    <property type="entry name" value="Domain of unknown function (DUF427)"/>
    <property type="match status" value="1"/>
</dbReference>
<organism evidence="2 3">
    <name type="scientific">Dactylosporangium salmoneum</name>
    <dbReference type="NCBI Taxonomy" id="53361"/>
    <lineage>
        <taxon>Bacteria</taxon>
        <taxon>Bacillati</taxon>
        <taxon>Actinomycetota</taxon>
        <taxon>Actinomycetes</taxon>
        <taxon>Micromonosporales</taxon>
        <taxon>Micromonosporaceae</taxon>
        <taxon>Dactylosporangium</taxon>
    </lineage>
</organism>
<accession>A0ABN3HLE5</accession>
<dbReference type="EMBL" id="BAAARV010000093">
    <property type="protein sequence ID" value="GAA2382984.1"/>
    <property type="molecule type" value="Genomic_DNA"/>
</dbReference>